<protein>
    <recommendedName>
        <fullName evidence="4">DUF5658 domain-containing protein</fullName>
    </recommendedName>
</protein>
<organism evidence="2 3">
    <name type="scientific">Salinimicrobium sediminis</name>
    <dbReference type="NCBI Taxonomy" id="1343891"/>
    <lineage>
        <taxon>Bacteria</taxon>
        <taxon>Pseudomonadati</taxon>
        <taxon>Bacteroidota</taxon>
        <taxon>Flavobacteriia</taxon>
        <taxon>Flavobacteriales</taxon>
        <taxon>Flavobacteriaceae</taxon>
        <taxon>Salinimicrobium</taxon>
    </lineage>
</organism>
<evidence type="ECO:0000313" key="3">
    <source>
        <dbReference type="Proteomes" id="UP000219193"/>
    </source>
</evidence>
<keyword evidence="1" id="KW-0812">Transmembrane</keyword>
<keyword evidence="1" id="KW-1133">Transmembrane helix</keyword>
<feature type="transmembrane region" description="Helical" evidence="1">
    <location>
        <begin position="81"/>
        <end position="102"/>
    </location>
</feature>
<sequence>MELLIALISIEIIASKFLASYISSYRPEGPYEEKNPLLRLLLDKLKVAHDEWLSFFCTILAVGTSLYLLNSLYTGPAYQFLFVFTGFYTTILNLGAAHSSYFRRTNFITRRLLR</sequence>
<evidence type="ECO:0000256" key="1">
    <source>
        <dbReference type="SAM" id="Phobius"/>
    </source>
</evidence>
<accession>A0A285X5P2</accession>
<keyword evidence="1" id="KW-0472">Membrane</keyword>
<dbReference type="Proteomes" id="UP000219193">
    <property type="component" value="Unassembled WGS sequence"/>
</dbReference>
<dbReference type="RefSeq" id="WP_097056416.1">
    <property type="nucleotide sequence ID" value="NZ_OCMF01000002.1"/>
</dbReference>
<dbReference type="AlphaFoldDB" id="A0A285X5P2"/>
<reference evidence="3" key="1">
    <citation type="submission" date="2017-09" db="EMBL/GenBank/DDBJ databases">
        <authorList>
            <person name="Varghese N."/>
            <person name="Submissions S."/>
        </authorList>
    </citation>
    <scope>NUCLEOTIDE SEQUENCE [LARGE SCALE GENOMIC DNA]</scope>
    <source>
        <strain evidence="3">CGMCC 1.12641</strain>
    </source>
</reference>
<gene>
    <name evidence="2" type="ORF">SAMN06296241_2216</name>
</gene>
<keyword evidence="3" id="KW-1185">Reference proteome</keyword>
<name>A0A285X5P2_9FLAO</name>
<feature type="transmembrane region" description="Helical" evidence="1">
    <location>
        <begin position="52"/>
        <end position="69"/>
    </location>
</feature>
<dbReference type="OrthoDB" id="1448686at2"/>
<proteinExistence type="predicted"/>
<evidence type="ECO:0008006" key="4">
    <source>
        <dbReference type="Google" id="ProtNLM"/>
    </source>
</evidence>
<dbReference type="EMBL" id="OCMF01000002">
    <property type="protein sequence ID" value="SOC80663.1"/>
    <property type="molecule type" value="Genomic_DNA"/>
</dbReference>
<evidence type="ECO:0000313" key="2">
    <source>
        <dbReference type="EMBL" id="SOC80663.1"/>
    </source>
</evidence>